<feature type="domain" description="Tripartite ATP-independent periplasmic transporters DctQ component" evidence="10">
    <location>
        <begin position="48"/>
        <end position="177"/>
    </location>
</feature>
<dbReference type="OrthoDB" id="2085311at2"/>
<evidence type="ECO:0000256" key="1">
    <source>
        <dbReference type="ARBA" id="ARBA00004429"/>
    </source>
</evidence>
<dbReference type="Pfam" id="PF04290">
    <property type="entry name" value="DctQ"/>
    <property type="match status" value="1"/>
</dbReference>
<comment type="subunit">
    <text evidence="9">The complex comprises the extracytoplasmic solute receptor protein and the two transmembrane proteins.</text>
</comment>
<dbReference type="PANTHER" id="PTHR35011:SF2">
    <property type="entry name" value="2,3-DIKETO-L-GULONATE TRAP TRANSPORTER SMALL PERMEASE PROTEIN YIAM"/>
    <property type="match status" value="1"/>
</dbReference>
<name>A0A2M8H5P9_9GAMM</name>
<evidence type="ECO:0000256" key="6">
    <source>
        <dbReference type="ARBA" id="ARBA00022989"/>
    </source>
</evidence>
<dbReference type="AlphaFoldDB" id="A0A2M8H5P9"/>
<evidence type="ECO:0000256" key="5">
    <source>
        <dbReference type="ARBA" id="ARBA00022692"/>
    </source>
</evidence>
<protein>
    <recommendedName>
        <fullName evidence="9">TRAP transporter small permease protein</fullName>
    </recommendedName>
</protein>
<comment type="subcellular location">
    <subcellularLocation>
        <location evidence="1 9">Cell inner membrane</location>
        <topology evidence="1 9">Multi-pass membrane protein</topology>
    </subcellularLocation>
</comment>
<dbReference type="GO" id="GO:0022857">
    <property type="term" value="F:transmembrane transporter activity"/>
    <property type="evidence" value="ECO:0007669"/>
    <property type="project" value="UniProtKB-UniRule"/>
</dbReference>
<comment type="function">
    <text evidence="9">Part of the tripartite ATP-independent periplasmic (TRAP) transport system.</text>
</comment>
<evidence type="ECO:0000256" key="7">
    <source>
        <dbReference type="ARBA" id="ARBA00023136"/>
    </source>
</evidence>
<organism evidence="11 12">
    <name type="scientific">Aeromonas lusitana</name>
    <dbReference type="NCBI Taxonomy" id="931529"/>
    <lineage>
        <taxon>Bacteria</taxon>
        <taxon>Pseudomonadati</taxon>
        <taxon>Pseudomonadota</taxon>
        <taxon>Gammaproteobacteria</taxon>
        <taxon>Aeromonadales</taxon>
        <taxon>Aeromonadaceae</taxon>
        <taxon>Aeromonas</taxon>
    </lineage>
</organism>
<reference evidence="11 12" key="1">
    <citation type="submission" date="2017-11" db="EMBL/GenBank/DDBJ databases">
        <title>Draft genome sequence of environmental isolate Aeromonas lusitania sp. nov. MDC 2473.</title>
        <authorList>
            <person name="Colston S.M."/>
            <person name="Navarro A."/>
            <person name="Martinez-Murcia A.J."/>
            <person name="Graf J."/>
        </authorList>
    </citation>
    <scope>NUCLEOTIDE SEQUENCE [LARGE SCALE GENOMIC DNA]</scope>
    <source>
        <strain evidence="11 12">MDC 2473</strain>
    </source>
</reference>
<dbReference type="Proteomes" id="UP000232060">
    <property type="component" value="Unassembled WGS sequence"/>
</dbReference>
<keyword evidence="12" id="KW-1185">Reference proteome</keyword>
<dbReference type="InterPro" id="IPR007387">
    <property type="entry name" value="TRAP_DctQ"/>
</dbReference>
<evidence type="ECO:0000256" key="9">
    <source>
        <dbReference type="RuleBase" id="RU369079"/>
    </source>
</evidence>
<sequence>MKTAERSIPPSAPMAPPVPQGLFALLTRIKQKVDLLVSYFCIGLVGVMTLLVTYQVVTRYLFNSPSAVSEVLSRYLFIWLVLIGGAYVFGLREHMAITFMRDRMSHKVRIVLEMLGELATTAFALLVLGIGGYIGMARQMGQLDSALQIPIGVIYAAIPISGVLAVFYCLYNQYALARQFSSKQPGV</sequence>
<proteinExistence type="inferred from homology"/>
<evidence type="ECO:0000256" key="2">
    <source>
        <dbReference type="ARBA" id="ARBA00022448"/>
    </source>
</evidence>
<evidence type="ECO:0000256" key="4">
    <source>
        <dbReference type="ARBA" id="ARBA00022519"/>
    </source>
</evidence>
<evidence type="ECO:0000259" key="10">
    <source>
        <dbReference type="Pfam" id="PF04290"/>
    </source>
</evidence>
<dbReference type="RefSeq" id="WP_100861316.1">
    <property type="nucleotide sequence ID" value="NZ_PGCP01000036.1"/>
</dbReference>
<keyword evidence="5 9" id="KW-0812">Transmembrane</keyword>
<evidence type="ECO:0000256" key="8">
    <source>
        <dbReference type="ARBA" id="ARBA00038436"/>
    </source>
</evidence>
<evidence type="ECO:0000256" key="3">
    <source>
        <dbReference type="ARBA" id="ARBA00022475"/>
    </source>
</evidence>
<dbReference type="GO" id="GO:0005886">
    <property type="term" value="C:plasma membrane"/>
    <property type="evidence" value="ECO:0007669"/>
    <property type="project" value="UniProtKB-SubCell"/>
</dbReference>
<accession>A0A2M8H5P9</accession>
<dbReference type="PANTHER" id="PTHR35011">
    <property type="entry name" value="2,3-DIKETO-L-GULONATE TRAP TRANSPORTER SMALL PERMEASE PROTEIN YIAM"/>
    <property type="match status" value="1"/>
</dbReference>
<evidence type="ECO:0000313" key="11">
    <source>
        <dbReference type="EMBL" id="PJC91869.1"/>
    </source>
</evidence>
<keyword evidence="3" id="KW-1003">Cell membrane</keyword>
<dbReference type="InterPro" id="IPR055348">
    <property type="entry name" value="DctQ"/>
</dbReference>
<feature type="transmembrane region" description="Helical" evidence="9">
    <location>
        <begin position="72"/>
        <end position="89"/>
    </location>
</feature>
<comment type="caution">
    <text evidence="11">The sequence shown here is derived from an EMBL/GenBank/DDBJ whole genome shotgun (WGS) entry which is preliminary data.</text>
</comment>
<feature type="transmembrane region" description="Helical" evidence="9">
    <location>
        <begin position="36"/>
        <end position="57"/>
    </location>
</feature>
<gene>
    <name evidence="11" type="ORF">CUC44_18440</name>
</gene>
<feature type="transmembrane region" description="Helical" evidence="9">
    <location>
        <begin position="110"/>
        <end position="135"/>
    </location>
</feature>
<dbReference type="EMBL" id="PGCP01000036">
    <property type="protein sequence ID" value="PJC91869.1"/>
    <property type="molecule type" value="Genomic_DNA"/>
</dbReference>
<keyword evidence="7 9" id="KW-0472">Membrane</keyword>
<feature type="transmembrane region" description="Helical" evidence="9">
    <location>
        <begin position="147"/>
        <end position="171"/>
    </location>
</feature>
<comment type="similarity">
    <text evidence="8 9">Belongs to the TRAP transporter small permease family.</text>
</comment>
<keyword evidence="2 9" id="KW-0813">Transport</keyword>
<evidence type="ECO:0000313" key="12">
    <source>
        <dbReference type="Proteomes" id="UP000232060"/>
    </source>
</evidence>
<keyword evidence="6 9" id="KW-1133">Transmembrane helix</keyword>
<dbReference type="GO" id="GO:0015740">
    <property type="term" value="P:C4-dicarboxylate transport"/>
    <property type="evidence" value="ECO:0007669"/>
    <property type="project" value="TreeGrafter"/>
</dbReference>
<keyword evidence="4 9" id="KW-0997">Cell inner membrane</keyword>